<gene>
    <name evidence="1" type="ORF">G4D63_05030</name>
</gene>
<dbReference type="EMBL" id="JAAIWM010000001">
    <property type="protein sequence ID" value="NEY71103.1"/>
    <property type="molecule type" value="Genomic_DNA"/>
</dbReference>
<protein>
    <submittedName>
        <fullName evidence="1">Uncharacterized protein</fullName>
    </submittedName>
</protein>
<evidence type="ECO:0000313" key="1">
    <source>
        <dbReference type="EMBL" id="NEY71103.1"/>
    </source>
</evidence>
<dbReference type="RefSeq" id="WP_163178281.1">
    <property type="nucleotide sequence ID" value="NZ_JAAIWM010000001.1"/>
</dbReference>
<organism evidence="1 2">
    <name type="scientific">Bacillus mesophilus</name>
    <dbReference type="NCBI Taxonomy" id="1808955"/>
    <lineage>
        <taxon>Bacteria</taxon>
        <taxon>Bacillati</taxon>
        <taxon>Bacillota</taxon>
        <taxon>Bacilli</taxon>
        <taxon>Bacillales</taxon>
        <taxon>Bacillaceae</taxon>
        <taxon>Bacillus</taxon>
    </lineage>
</organism>
<proteinExistence type="predicted"/>
<accession>A0A6M0Q4F2</accession>
<evidence type="ECO:0000313" key="2">
    <source>
        <dbReference type="Proteomes" id="UP000481043"/>
    </source>
</evidence>
<sequence>MKGEHVLAVFLDTFLYHKYAEAPVNLVIHKDVLNAMADFYFIVYRN</sequence>
<name>A0A6M0Q4F2_9BACI</name>
<dbReference type="AlphaFoldDB" id="A0A6M0Q4F2"/>
<keyword evidence="2" id="KW-1185">Reference proteome</keyword>
<reference evidence="1 2" key="1">
    <citation type="submission" date="2020-02" db="EMBL/GenBank/DDBJ databases">
        <title>Bacillus aquiflavi sp. nov., isolated from yellow water of strong flavor Chinese baijiu in Yibin region of China.</title>
        <authorList>
            <person name="Xie J."/>
        </authorList>
    </citation>
    <scope>NUCLEOTIDE SEQUENCE [LARGE SCALE GENOMIC DNA]</scope>
    <source>
        <strain evidence="1 2">SA4</strain>
    </source>
</reference>
<comment type="caution">
    <text evidence="1">The sequence shown here is derived from an EMBL/GenBank/DDBJ whole genome shotgun (WGS) entry which is preliminary data.</text>
</comment>
<dbReference type="Proteomes" id="UP000481043">
    <property type="component" value="Unassembled WGS sequence"/>
</dbReference>